<dbReference type="SUPFAM" id="SSF54736">
    <property type="entry name" value="ClpS-like"/>
    <property type="match status" value="1"/>
</dbReference>
<dbReference type="Gene3D" id="3.30.1390.10">
    <property type="match status" value="1"/>
</dbReference>
<dbReference type="GO" id="GO:0008233">
    <property type="term" value="F:peptidase activity"/>
    <property type="evidence" value="ECO:0007669"/>
    <property type="project" value="UniProtKB-KW"/>
</dbReference>
<dbReference type="Proteomes" id="UP000183642">
    <property type="component" value="Unassembled WGS sequence"/>
</dbReference>
<keyword evidence="4" id="KW-1185">Reference proteome</keyword>
<evidence type="ECO:0000259" key="2">
    <source>
        <dbReference type="Pfam" id="PF02617"/>
    </source>
</evidence>
<dbReference type="InterPro" id="IPR022935">
    <property type="entry name" value="ClpS"/>
</dbReference>
<dbReference type="InterPro" id="IPR014719">
    <property type="entry name" value="Ribosomal_bL12_C/ClpS-like"/>
</dbReference>
<dbReference type="EMBL" id="FOWE01000002">
    <property type="protein sequence ID" value="SFO04888.1"/>
    <property type="molecule type" value="Genomic_DNA"/>
</dbReference>
<dbReference type="Pfam" id="PF02617">
    <property type="entry name" value="ClpS"/>
    <property type="match status" value="1"/>
</dbReference>
<evidence type="ECO:0000313" key="3">
    <source>
        <dbReference type="EMBL" id="SFO04888.1"/>
    </source>
</evidence>
<comment type="subunit">
    <text evidence="1">Binds to the N-terminal domain of the chaperone ClpA.</text>
</comment>
<comment type="similarity">
    <text evidence="1">Belongs to the ClpS family.</text>
</comment>
<dbReference type="GO" id="GO:0006508">
    <property type="term" value="P:proteolysis"/>
    <property type="evidence" value="ECO:0007669"/>
    <property type="project" value="UniProtKB-UniRule"/>
</dbReference>
<dbReference type="HAMAP" id="MF_00302">
    <property type="entry name" value="ClpS"/>
    <property type="match status" value="1"/>
</dbReference>
<name>A0A1I5E066_9ACTN</name>
<evidence type="ECO:0000313" key="4">
    <source>
        <dbReference type="Proteomes" id="UP000183642"/>
    </source>
</evidence>
<protein>
    <recommendedName>
        <fullName evidence="1">ATP-dependent Clp protease adapter protein ClpS</fullName>
    </recommendedName>
</protein>
<keyword evidence="3" id="KW-0378">Hydrolase</keyword>
<dbReference type="NCBIfam" id="NF000668">
    <property type="entry name" value="PRK00033.1-1"/>
    <property type="match status" value="1"/>
</dbReference>
<dbReference type="InterPro" id="IPR003769">
    <property type="entry name" value="ClpS_core"/>
</dbReference>
<keyword evidence="3" id="KW-0645">Protease</keyword>
<organism evidence="3 4">
    <name type="scientific">Geodermatophilus obscurus</name>
    <dbReference type="NCBI Taxonomy" id="1861"/>
    <lineage>
        <taxon>Bacteria</taxon>
        <taxon>Bacillati</taxon>
        <taxon>Actinomycetota</taxon>
        <taxon>Actinomycetes</taxon>
        <taxon>Geodermatophilales</taxon>
        <taxon>Geodermatophilaceae</taxon>
        <taxon>Geodermatophilus</taxon>
    </lineage>
</organism>
<feature type="domain" description="Adaptor protein ClpS core" evidence="2">
    <location>
        <begin position="22"/>
        <end position="93"/>
    </location>
</feature>
<reference evidence="4" key="1">
    <citation type="submission" date="2016-10" db="EMBL/GenBank/DDBJ databases">
        <authorList>
            <person name="Varghese N."/>
            <person name="Submissions S."/>
        </authorList>
    </citation>
    <scope>NUCLEOTIDE SEQUENCE [LARGE SCALE GENOMIC DNA]</scope>
    <source>
        <strain evidence="4">DSM 43161</strain>
    </source>
</reference>
<sequence length="98" mass="11179">MAGPLAPTRTPDPTVEEVEDLDRPWVTIVWNDPVNLMTYVTHVLRELFGYDEPTATTLMLQVHEEGRAVVSSGPRERMEHDTSRLHAYGLWATYQQDA</sequence>
<comment type="function">
    <text evidence="1">Involved in the modulation of the specificity of the ClpAP-mediated ATP-dependent protein degradation.</text>
</comment>
<accession>A0A1I5E066</accession>
<evidence type="ECO:0000256" key="1">
    <source>
        <dbReference type="HAMAP-Rule" id="MF_00302"/>
    </source>
</evidence>
<dbReference type="OrthoDB" id="162238at2"/>
<dbReference type="RefSeq" id="WP_075012541.1">
    <property type="nucleotide sequence ID" value="NZ_FOWE01000002.1"/>
</dbReference>
<proteinExistence type="inferred from homology"/>
<gene>
    <name evidence="1" type="primary">clpS</name>
    <name evidence="3" type="ORF">SAMN05660359_01198</name>
</gene>
<dbReference type="AlphaFoldDB" id="A0A1I5E066"/>
<dbReference type="GO" id="GO:0030163">
    <property type="term" value="P:protein catabolic process"/>
    <property type="evidence" value="ECO:0007669"/>
    <property type="project" value="InterPro"/>
</dbReference>